<comment type="caution">
    <text evidence="2">The sequence shown here is derived from an EMBL/GenBank/DDBJ whole genome shotgun (WGS) entry which is preliminary data.</text>
</comment>
<sequence>MKSLPASILRNIIHPALALGLTLTAFAGGNGPVITTGPVERHPDIKIPRPDLVPLGFTATRKQEYDNQWHRAYSAKVTVANWGTAKSDHFACIFGFKVLATEDPVKYPVGSKGLCGFVSFTEGLEVTEIADESSTVSFSIPKGVTKIEIYLLVDRYLWGTDDDWENDTGAELTGNIVESNELNNVWGPKVYSFIPVPNTPPVVSW</sequence>
<dbReference type="Proteomes" id="UP000253426">
    <property type="component" value="Unassembled WGS sequence"/>
</dbReference>
<evidence type="ECO:0000256" key="1">
    <source>
        <dbReference type="SAM" id="SignalP"/>
    </source>
</evidence>
<evidence type="ECO:0000313" key="2">
    <source>
        <dbReference type="EMBL" id="RBP47864.1"/>
    </source>
</evidence>
<feature type="signal peptide" evidence="1">
    <location>
        <begin position="1"/>
        <end position="27"/>
    </location>
</feature>
<dbReference type="AlphaFoldDB" id="A0A366HWB2"/>
<name>A0A366HWB2_9BACT</name>
<evidence type="ECO:0008006" key="4">
    <source>
        <dbReference type="Google" id="ProtNLM"/>
    </source>
</evidence>
<dbReference type="RefSeq" id="WP_113956764.1">
    <property type="nucleotide sequence ID" value="NZ_QNRR01000001.1"/>
</dbReference>
<reference evidence="2 3" key="1">
    <citation type="submission" date="2018-06" db="EMBL/GenBank/DDBJ databases">
        <title>Genomic Encyclopedia of Type Strains, Phase IV (KMG-IV): sequencing the most valuable type-strain genomes for metagenomic binning, comparative biology and taxonomic classification.</title>
        <authorList>
            <person name="Goeker M."/>
        </authorList>
    </citation>
    <scope>NUCLEOTIDE SEQUENCE [LARGE SCALE GENOMIC DNA]</scope>
    <source>
        <strain evidence="2 3">DSM 25532</strain>
    </source>
</reference>
<keyword evidence="1" id="KW-0732">Signal</keyword>
<organism evidence="2 3">
    <name type="scientific">Roseimicrobium gellanilyticum</name>
    <dbReference type="NCBI Taxonomy" id="748857"/>
    <lineage>
        <taxon>Bacteria</taxon>
        <taxon>Pseudomonadati</taxon>
        <taxon>Verrucomicrobiota</taxon>
        <taxon>Verrucomicrobiia</taxon>
        <taxon>Verrucomicrobiales</taxon>
        <taxon>Verrucomicrobiaceae</taxon>
        <taxon>Roseimicrobium</taxon>
    </lineage>
</organism>
<dbReference type="EMBL" id="QNRR01000001">
    <property type="protein sequence ID" value="RBP47864.1"/>
    <property type="molecule type" value="Genomic_DNA"/>
</dbReference>
<accession>A0A366HWB2</accession>
<gene>
    <name evidence="2" type="ORF">DES53_101664</name>
</gene>
<feature type="chain" id="PRO_5016621250" description="CARDB protein" evidence="1">
    <location>
        <begin position="28"/>
        <end position="205"/>
    </location>
</feature>
<proteinExistence type="predicted"/>
<protein>
    <recommendedName>
        <fullName evidence="4">CARDB protein</fullName>
    </recommendedName>
</protein>
<keyword evidence="3" id="KW-1185">Reference proteome</keyword>
<evidence type="ECO:0000313" key="3">
    <source>
        <dbReference type="Proteomes" id="UP000253426"/>
    </source>
</evidence>